<dbReference type="AlphaFoldDB" id="A0A7G9WKT5"/>
<keyword evidence="5" id="KW-0238">DNA-binding</keyword>
<feature type="domain" description="RNA polymerase sigma-70 region 2" evidence="8">
    <location>
        <begin position="51"/>
        <end position="99"/>
    </location>
</feature>
<dbReference type="InterPro" id="IPR013249">
    <property type="entry name" value="RNA_pol_sigma70_r4_t2"/>
</dbReference>
<proteinExistence type="inferred from homology"/>
<evidence type="ECO:0000256" key="5">
    <source>
        <dbReference type="ARBA" id="ARBA00023125"/>
    </source>
</evidence>
<name>A0A7G9WKT5_9FIRM</name>
<dbReference type="PANTHER" id="PTHR30385">
    <property type="entry name" value="SIGMA FACTOR F FLAGELLAR"/>
    <property type="match status" value="1"/>
</dbReference>
<protein>
    <recommendedName>
        <fullName evidence="2">RNA polymerase sigma factor SigS</fullName>
    </recommendedName>
</protein>
<comment type="similarity">
    <text evidence="1">Belongs to the sigma-70 factor family.</text>
</comment>
<evidence type="ECO:0000259" key="8">
    <source>
        <dbReference type="Pfam" id="PF04542"/>
    </source>
</evidence>
<dbReference type="GO" id="GO:0006352">
    <property type="term" value="P:DNA-templated transcription initiation"/>
    <property type="evidence" value="ECO:0007669"/>
    <property type="project" value="InterPro"/>
</dbReference>
<keyword evidence="3" id="KW-0805">Transcription regulation</keyword>
<organism evidence="10 11">
    <name type="scientific">Caproicibacterium amylolyticum</name>
    <dbReference type="NCBI Taxonomy" id="2766537"/>
    <lineage>
        <taxon>Bacteria</taxon>
        <taxon>Bacillati</taxon>
        <taxon>Bacillota</taxon>
        <taxon>Clostridia</taxon>
        <taxon>Eubacteriales</taxon>
        <taxon>Oscillospiraceae</taxon>
        <taxon>Caproicibacterium</taxon>
    </lineage>
</organism>
<dbReference type="Pfam" id="PF04542">
    <property type="entry name" value="Sigma70_r2"/>
    <property type="match status" value="1"/>
</dbReference>
<comment type="function">
    <text evidence="7">Sigma factors are initiation factors that promote the attachment of RNA polymerase to specific initiation sites and are then released. Sigma-S contributes to the protection against external stress, thus playing a role in cellular fitness and survival.</text>
</comment>
<dbReference type="GO" id="GO:0016987">
    <property type="term" value="F:sigma factor activity"/>
    <property type="evidence" value="ECO:0007669"/>
    <property type="project" value="UniProtKB-KW"/>
</dbReference>
<dbReference type="PANTHER" id="PTHR30385:SF1">
    <property type="entry name" value="RNA POLYMERASE SIGMA-H FACTOR"/>
    <property type="match status" value="1"/>
</dbReference>
<feature type="domain" description="RNA polymerase sigma factor 70 region 4 type 2" evidence="9">
    <location>
        <begin position="150"/>
        <end position="190"/>
    </location>
</feature>
<sequence length="194" mass="22002">MDKQYNISLTACTDSQLAVYIQKGDADAFVELTARYLDLIRAKSAPFHCTFLDRDDFCQEGLWGLYHAACTYQQGKGSSFSTYAGVCIQNHVITAYRKAITERRQPPNGFVPLSDGETFSAPDTEDPETILLSKERMENIQFSVEHILTKMEQQVLVLYLNGCSYAEIAQKMRITQKAADNALQRVRQKLRKQS</sequence>
<evidence type="ECO:0000313" key="11">
    <source>
        <dbReference type="Proteomes" id="UP000516046"/>
    </source>
</evidence>
<evidence type="ECO:0000256" key="1">
    <source>
        <dbReference type="ARBA" id="ARBA00007788"/>
    </source>
</evidence>
<dbReference type="SUPFAM" id="SSF46894">
    <property type="entry name" value="C-terminal effector domain of the bipartite response regulators"/>
    <property type="match status" value="1"/>
</dbReference>
<evidence type="ECO:0000256" key="4">
    <source>
        <dbReference type="ARBA" id="ARBA00023082"/>
    </source>
</evidence>
<dbReference type="InterPro" id="IPR016371">
    <property type="entry name" value="RNA_pol_sigma-H_factor"/>
</dbReference>
<dbReference type="Gene3D" id="1.10.10.10">
    <property type="entry name" value="Winged helix-like DNA-binding domain superfamily/Winged helix DNA-binding domain"/>
    <property type="match status" value="1"/>
</dbReference>
<dbReference type="Proteomes" id="UP000516046">
    <property type="component" value="Chromosome"/>
</dbReference>
<evidence type="ECO:0000256" key="6">
    <source>
        <dbReference type="ARBA" id="ARBA00023163"/>
    </source>
</evidence>
<dbReference type="PIRSF" id="PIRSF002939">
    <property type="entry name" value="RNA_polymerase_sigma-H_factor"/>
    <property type="match status" value="1"/>
</dbReference>
<evidence type="ECO:0000259" key="9">
    <source>
        <dbReference type="Pfam" id="PF08281"/>
    </source>
</evidence>
<evidence type="ECO:0000313" key="10">
    <source>
        <dbReference type="EMBL" id="QNO19297.1"/>
    </source>
</evidence>
<evidence type="ECO:0000256" key="7">
    <source>
        <dbReference type="ARBA" id="ARBA00024701"/>
    </source>
</evidence>
<accession>A0A7G9WKT5</accession>
<dbReference type="InterPro" id="IPR036388">
    <property type="entry name" value="WH-like_DNA-bd_sf"/>
</dbReference>
<keyword evidence="6" id="KW-0804">Transcription</keyword>
<dbReference type="InterPro" id="IPR016032">
    <property type="entry name" value="Sig_transdc_resp-reg_C-effctor"/>
</dbReference>
<dbReference type="RefSeq" id="WP_212508363.1">
    <property type="nucleotide sequence ID" value="NZ_CP060696.1"/>
</dbReference>
<evidence type="ECO:0000256" key="3">
    <source>
        <dbReference type="ARBA" id="ARBA00023015"/>
    </source>
</evidence>
<dbReference type="KEGG" id="caml:H6X83_06785"/>
<gene>
    <name evidence="10" type="ORF">H6X83_06785</name>
</gene>
<keyword evidence="4" id="KW-0731">Sigma factor</keyword>
<dbReference type="InterPro" id="IPR007627">
    <property type="entry name" value="RNA_pol_sigma70_r2"/>
</dbReference>
<keyword evidence="11" id="KW-1185">Reference proteome</keyword>
<dbReference type="GO" id="GO:0003677">
    <property type="term" value="F:DNA binding"/>
    <property type="evidence" value="ECO:0007669"/>
    <property type="project" value="UniProtKB-KW"/>
</dbReference>
<evidence type="ECO:0000256" key="2">
    <source>
        <dbReference type="ARBA" id="ARBA00021245"/>
    </source>
</evidence>
<dbReference type="Pfam" id="PF08281">
    <property type="entry name" value="Sigma70_r4_2"/>
    <property type="match status" value="1"/>
</dbReference>
<dbReference type="NCBIfam" id="TIGR02937">
    <property type="entry name" value="sigma70-ECF"/>
    <property type="match status" value="1"/>
</dbReference>
<dbReference type="EMBL" id="CP060696">
    <property type="protein sequence ID" value="QNO19297.1"/>
    <property type="molecule type" value="Genomic_DNA"/>
</dbReference>
<dbReference type="SUPFAM" id="SSF88946">
    <property type="entry name" value="Sigma2 domain of RNA polymerase sigma factors"/>
    <property type="match status" value="1"/>
</dbReference>
<reference evidence="10 11" key="1">
    <citation type="submission" date="2020-08" db="EMBL/GenBank/DDBJ databases">
        <authorList>
            <person name="Ren C."/>
            <person name="Gu Y."/>
            <person name="Xu Y."/>
        </authorList>
    </citation>
    <scope>NUCLEOTIDE SEQUENCE [LARGE SCALE GENOMIC DNA]</scope>
    <source>
        <strain evidence="10 11">LBM18003</strain>
    </source>
</reference>
<dbReference type="Gene3D" id="1.10.1740.10">
    <property type="match status" value="1"/>
</dbReference>
<dbReference type="InterPro" id="IPR013325">
    <property type="entry name" value="RNA_pol_sigma_r2"/>
</dbReference>
<dbReference type="InterPro" id="IPR014284">
    <property type="entry name" value="RNA_pol_sigma-70_dom"/>
</dbReference>